<sequence length="2267" mass="239085">MQKSIKSANEKGEKKEAKGGVWRDVWNRVPERIRRRWPLWATLCGLFWVTVVLIILTFTVIIPAIVRSQMENTEIVQERVIIRDVQESSFTIDMQGRIESESDIEASLEPTQMEVYCATEGIDSSFPLGRFVLPEVTVKGPTPLTFKSPFVVSRPDEFGQFVEALMARGGAETATASGAEVEGASEAEAAAAWKLDGSTTVTVLGMSFSGIEIQKELQFEAMGGFEDVTVTSFDLSGSDTEAVRVAAEVEFVSPGKVGVEDLGELSLGLFAPSAGGGYVQIGELKTAGSLMPGKNHLKLQGKIPPPAAGDSAASDALQKMMQSFLKGDALEVLVRGLGSSQPLFDRGVKRLEMVSSLSSGSGGGEGGGHSGVSSEELVKGFEFLGVNMDTVAGKENSHVKLSGGVRVTIASPLGPNSPIEIEEVNLEGDLVYKGSSNLGKMSNAKLTPSESKGRRLTGPGGETLLEFPLHLEAELELTGGGGPFKSFVNDFRELDELVVGLGGGRANVKAKTVVGPLLLDDVPLSQSSAMKGMGGLKGVAVKSFGIGGSNPDGSWDLTASVLLPNPSAADVDLGQRLAVGIDYMGQTLAVLESVDKITIKPGDNFVEFKGKLLPVPEGNQAAMAAVEGFFQAFLSKSPVGVQVKALTPDQAEERGMEGAIARSTGGPPPAPWLSGVLEGFEMSTSLGGDEMPLGGATDQPLLRSSEFQDLKMDFEGATEDGGLPLSGKLKLVLNNPLGPTEDALIDVQKLSFGTQLRDRGGRVVGTLELPLTDNELSSPDAINRPLMMQNENPNMLHQQNEEDKDVHCLGLGCRKPDPVRRGGGGDGGLMFSNDATMMRMNGHRVLQAVQCSSAEGTLCVEVALNTFLRVAPDRGAFNRFVAEYFASSSVPLWLEGKASVGLGTSLSSKTLELQDIPVTSQMEIPGLNGLAGSEVSTLEFSGPGSLQGRSVALNLLLTIINPSATPLNLGAPKVNLVFEGVKVGTVSSDSFNALPNQASQVRMEGELQAPDDRTRAKLSQMFQAMVDGTLGNRLKTEIDMGASAGGVGMRRTPAWLSDAMRQIDFSPQMPSFSEMFGDLVRGVSLSGLSLAPHPANGQKLRMGSELWVSALNPFKTESGVALETIGFSADLFDAGIGSATAPTADEGCAAASSGALLGVLDFAPSAVSASGFQMSPPTHAGGEAEALLTANVSFPANSGLLDLSDDGTGFGEFVGRVATASADGAPHCLRINGTASVRVVTPVGDVTLRDMAIDRSIGMKGLGLTSDSTESDSGNFDFGDLHFTGPAEEGRVLTGARSFQPRGVGFEGRLTVANPSTTGVELGDTVFDLFVPRGGAEGGGAMSGEAELVKFGTVTIQSLSMTPGGSTSLTVTGQLGPLPSGPEGDVSAFLAGYLRKEPSMVVARGAASSSSPVWKQKLVDRLELSMTLPHVPSVSTDGLVRNVKSGELNLRAEGQTFLWLGTSMSGELGSPFGDDTAMQLLHVSLTVRMEREENGRNVTLAEFNTGRLDSRSSLVNLISLTLTDVLLLLDGDGSAFGRMAASLLESESGTSVFLKGTMEAGVITDLGEIASLPDLAVDLALDLPSFSFSDVDSPSLSNLRIQDSAERRDALSISAGASFNNPASGALSLGPAEFDLFASGQKIAVLRTDDLNLTPGMVSLMFEGQVAPQTPGERQAISSFVNAYLGNGPAASLTLTGSPLHLFSSGFRRLFEENGGEEGEEGGHRRLQTSEPARWVSIALSAFRLTLEISVESLGGGASTSDLVQGLELQGLAFNFDRQTPSLSGAVTVQYSLPEGIEIRHAVRNVECDLVLSHKGKGPIGDLGISIPGAINSPLLLSEVFRGQFRDASLLTDPAAQQRMADFVGDVIFKAGDNVVLMEGTGRIEIETAIGPLELDGISIQSEKKIASMAGRTFTSETMRATDLTVTGGTSDSLILDASLEIDYSGELTVFIGDLDLDLFMPFSPFNTFERVVNSGGVPVRSIQIEPVGAREIEGVGRQIRLINGDSGSDLVMRNEFDLRSVNLPATALQLSPGPKYPPSLEPSWDVGGLSYMIKIGTVTIKDLRLIAGRTAQSKLAIEVIPVVQTPQSAERTGPQQLVSRYISQMWNVVMLKGRPESSASPFLSSLSAFKAHLSFAGSSGAILSDTSMSVNLFPPRLIVFPTIRNPFETSINILSMALDIYDGETFLGWTRNEWTPPVALPAGRSTKLPGGLNLEIVLTPSLFFTFFNSLNTRALSVKIMGKIDVLLDGYRVLIDYKDDDVSVELG</sequence>
<dbReference type="PANTHER" id="PTHR35895">
    <property type="entry name" value="CHROMOSOME 16, WHOLE GENOME SHOTGUN SEQUENCE"/>
    <property type="match status" value="1"/>
</dbReference>
<dbReference type="VEuPathDB" id="CryptoDB:Cvel_765"/>
<dbReference type="PhylomeDB" id="A0A0G4GU73"/>
<keyword evidence="1" id="KW-0812">Transmembrane</keyword>
<organism evidence="2">
    <name type="scientific">Chromera velia CCMP2878</name>
    <dbReference type="NCBI Taxonomy" id="1169474"/>
    <lineage>
        <taxon>Eukaryota</taxon>
        <taxon>Sar</taxon>
        <taxon>Alveolata</taxon>
        <taxon>Colpodellida</taxon>
        <taxon>Chromeraceae</taxon>
        <taxon>Chromera</taxon>
    </lineage>
</organism>
<keyword evidence="1" id="KW-1133">Transmembrane helix</keyword>
<evidence type="ECO:0000313" key="2">
    <source>
        <dbReference type="EMBL" id="CEM34245.1"/>
    </source>
</evidence>
<reference evidence="2" key="1">
    <citation type="submission" date="2014-11" db="EMBL/GenBank/DDBJ databases">
        <authorList>
            <person name="Otto D Thomas"/>
            <person name="Naeem Raeece"/>
        </authorList>
    </citation>
    <scope>NUCLEOTIDE SEQUENCE</scope>
</reference>
<dbReference type="Pfam" id="PF12505">
    <property type="entry name" value="DUF3712"/>
    <property type="match status" value="3"/>
</dbReference>
<proteinExistence type="predicted"/>
<protein>
    <submittedName>
        <fullName evidence="2">Uncharacterized protein</fullName>
    </submittedName>
</protein>
<name>A0A0G4GU73_9ALVE</name>
<gene>
    <name evidence="2" type="ORF">Cvel_765</name>
</gene>
<dbReference type="InterPro" id="IPR046368">
    <property type="entry name" value="Tag1"/>
</dbReference>
<accession>A0A0G4GU73</accession>
<dbReference type="EMBL" id="CDMZ01001547">
    <property type="protein sequence ID" value="CEM34245.1"/>
    <property type="molecule type" value="Genomic_DNA"/>
</dbReference>
<dbReference type="PANTHER" id="PTHR35895:SF1">
    <property type="entry name" value="LIPID-BINDING SERUM GLYCOPROTEIN C-TERMINAL DOMAIN-CONTAINING PROTEIN"/>
    <property type="match status" value="1"/>
</dbReference>
<evidence type="ECO:0000256" key="1">
    <source>
        <dbReference type="SAM" id="Phobius"/>
    </source>
</evidence>
<dbReference type="InterPro" id="IPR022185">
    <property type="entry name" value="DUF3712"/>
</dbReference>
<keyword evidence="1" id="KW-0472">Membrane</keyword>
<feature type="transmembrane region" description="Helical" evidence="1">
    <location>
        <begin position="37"/>
        <end position="66"/>
    </location>
</feature>
<dbReference type="GO" id="GO:0016020">
    <property type="term" value="C:membrane"/>
    <property type="evidence" value="ECO:0007669"/>
    <property type="project" value="TreeGrafter"/>
</dbReference>